<evidence type="ECO:0000256" key="8">
    <source>
        <dbReference type="ARBA" id="ARBA00022912"/>
    </source>
</evidence>
<dbReference type="GO" id="GO:0005634">
    <property type="term" value="C:nucleus"/>
    <property type="evidence" value="ECO:0000318"/>
    <property type="project" value="GO_Central"/>
</dbReference>
<evidence type="ECO:0000256" key="5">
    <source>
        <dbReference type="ARBA" id="ARBA00022723"/>
    </source>
</evidence>
<evidence type="ECO:0000256" key="11">
    <source>
        <dbReference type="ARBA" id="ARBA00048336"/>
    </source>
</evidence>
<dbReference type="SUPFAM" id="SSF81606">
    <property type="entry name" value="PP2C-like"/>
    <property type="match status" value="1"/>
</dbReference>
<comment type="similarity">
    <text evidence="3 12">Belongs to the PP2C family.</text>
</comment>
<evidence type="ECO:0000313" key="16">
    <source>
        <dbReference type="Proteomes" id="UP000036987"/>
    </source>
</evidence>
<dbReference type="EMBL" id="LFYR01001978">
    <property type="protein sequence ID" value="KMZ58104.1"/>
    <property type="molecule type" value="Genomic_DNA"/>
</dbReference>
<evidence type="ECO:0000256" key="12">
    <source>
        <dbReference type="RuleBase" id="RU003465"/>
    </source>
</evidence>
<dbReference type="PROSITE" id="PS51746">
    <property type="entry name" value="PPM_2"/>
    <property type="match status" value="1"/>
</dbReference>
<evidence type="ECO:0000256" key="4">
    <source>
        <dbReference type="ARBA" id="ARBA00013081"/>
    </source>
</evidence>
<dbReference type="Pfam" id="PF00481">
    <property type="entry name" value="PP2C"/>
    <property type="match status" value="1"/>
</dbReference>
<keyword evidence="8 12" id="KW-0904">Protein phosphatase</keyword>
<dbReference type="STRING" id="29655.A0A0K9NMX3"/>
<feature type="region of interest" description="Disordered" evidence="13">
    <location>
        <begin position="326"/>
        <end position="355"/>
    </location>
</feature>
<dbReference type="InterPro" id="IPR001932">
    <property type="entry name" value="PPM-type_phosphatase-like_dom"/>
</dbReference>
<comment type="cofactor">
    <cofactor evidence="2">
        <name>Mg(2+)</name>
        <dbReference type="ChEBI" id="CHEBI:18420"/>
    </cofactor>
</comment>
<dbReference type="InterPro" id="IPR015655">
    <property type="entry name" value="PP2C"/>
</dbReference>
<accession>A0A0K9NMX3</accession>
<evidence type="ECO:0000256" key="13">
    <source>
        <dbReference type="SAM" id="MobiDB-lite"/>
    </source>
</evidence>
<evidence type="ECO:0000256" key="2">
    <source>
        <dbReference type="ARBA" id="ARBA00001946"/>
    </source>
</evidence>
<evidence type="ECO:0000256" key="9">
    <source>
        <dbReference type="ARBA" id="ARBA00023211"/>
    </source>
</evidence>
<dbReference type="OrthoDB" id="10264738at2759"/>
<dbReference type="FunFam" id="3.60.40.10:FF:000291">
    <property type="entry name" value="Protein phosphatase 2C 50"/>
    <property type="match status" value="1"/>
</dbReference>
<keyword evidence="16" id="KW-1185">Reference proteome</keyword>
<organism evidence="15 16">
    <name type="scientific">Zostera marina</name>
    <name type="common">Eelgrass</name>
    <dbReference type="NCBI Taxonomy" id="29655"/>
    <lineage>
        <taxon>Eukaryota</taxon>
        <taxon>Viridiplantae</taxon>
        <taxon>Streptophyta</taxon>
        <taxon>Embryophyta</taxon>
        <taxon>Tracheophyta</taxon>
        <taxon>Spermatophyta</taxon>
        <taxon>Magnoliopsida</taxon>
        <taxon>Liliopsida</taxon>
        <taxon>Zosteraceae</taxon>
        <taxon>Zostera</taxon>
    </lineage>
</organism>
<dbReference type="Proteomes" id="UP000036987">
    <property type="component" value="Unassembled WGS sequence"/>
</dbReference>
<evidence type="ECO:0000256" key="3">
    <source>
        <dbReference type="ARBA" id="ARBA00006702"/>
    </source>
</evidence>
<evidence type="ECO:0000313" key="15">
    <source>
        <dbReference type="EMBL" id="KMZ58104.1"/>
    </source>
</evidence>
<dbReference type="CDD" id="cd00143">
    <property type="entry name" value="PP2Cc"/>
    <property type="match status" value="1"/>
</dbReference>
<evidence type="ECO:0000256" key="6">
    <source>
        <dbReference type="ARBA" id="ARBA00022801"/>
    </source>
</evidence>
<dbReference type="OMA" id="FCKQSRQ"/>
<dbReference type="InterPro" id="IPR000222">
    <property type="entry name" value="PP2C_BS"/>
</dbReference>
<comment type="cofactor">
    <cofactor evidence="1">
        <name>Mn(2+)</name>
        <dbReference type="ChEBI" id="CHEBI:29035"/>
    </cofactor>
</comment>
<dbReference type="GO" id="GO:0046872">
    <property type="term" value="F:metal ion binding"/>
    <property type="evidence" value="ECO:0007669"/>
    <property type="project" value="UniProtKB-KW"/>
</dbReference>
<keyword evidence="7" id="KW-0460">Magnesium</keyword>
<protein>
    <recommendedName>
        <fullName evidence="4">protein-serine/threonine phosphatase</fullName>
        <ecNumber evidence="4">3.1.3.16</ecNumber>
    </recommendedName>
</protein>
<reference evidence="16" key="1">
    <citation type="journal article" date="2016" name="Nature">
        <title>The genome of the seagrass Zostera marina reveals angiosperm adaptation to the sea.</title>
        <authorList>
            <person name="Olsen J.L."/>
            <person name="Rouze P."/>
            <person name="Verhelst B."/>
            <person name="Lin Y.-C."/>
            <person name="Bayer T."/>
            <person name="Collen J."/>
            <person name="Dattolo E."/>
            <person name="De Paoli E."/>
            <person name="Dittami S."/>
            <person name="Maumus F."/>
            <person name="Michel G."/>
            <person name="Kersting A."/>
            <person name="Lauritano C."/>
            <person name="Lohaus R."/>
            <person name="Toepel M."/>
            <person name="Tonon T."/>
            <person name="Vanneste K."/>
            <person name="Amirebrahimi M."/>
            <person name="Brakel J."/>
            <person name="Bostroem C."/>
            <person name="Chovatia M."/>
            <person name="Grimwood J."/>
            <person name="Jenkins J.W."/>
            <person name="Jueterbock A."/>
            <person name="Mraz A."/>
            <person name="Stam W.T."/>
            <person name="Tice H."/>
            <person name="Bornberg-Bauer E."/>
            <person name="Green P.J."/>
            <person name="Pearson G.A."/>
            <person name="Procaccini G."/>
            <person name="Duarte C.M."/>
            <person name="Schmutz J."/>
            <person name="Reusch T.B.H."/>
            <person name="Van de Peer Y."/>
        </authorList>
    </citation>
    <scope>NUCLEOTIDE SEQUENCE [LARGE SCALE GENOMIC DNA]</scope>
    <source>
        <strain evidence="16">cv. Finnish</strain>
    </source>
</reference>
<gene>
    <name evidence="15" type="ORF">ZOSMA_7G01350</name>
</gene>
<dbReference type="GO" id="GO:1902531">
    <property type="term" value="P:regulation of intracellular signal transduction"/>
    <property type="evidence" value="ECO:0000318"/>
    <property type="project" value="GO_Central"/>
</dbReference>
<evidence type="ECO:0000256" key="7">
    <source>
        <dbReference type="ARBA" id="ARBA00022842"/>
    </source>
</evidence>
<keyword evidence="6 12" id="KW-0378">Hydrolase</keyword>
<dbReference type="AlphaFoldDB" id="A0A0K9NMX3"/>
<dbReference type="PANTHER" id="PTHR47992">
    <property type="entry name" value="PROTEIN PHOSPHATASE"/>
    <property type="match status" value="1"/>
</dbReference>
<dbReference type="SMART" id="SM00332">
    <property type="entry name" value="PP2Cc"/>
    <property type="match status" value="1"/>
</dbReference>
<keyword evidence="9" id="KW-0464">Manganese</keyword>
<feature type="compositionally biased region" description="Basic and acidic residues" evidence="13">
    <location>
        <begin position="343"/>
        <end position="355"/>
    </location>
</feature>
<dbReference type="GO" id="GO:0004722">
    <property type="term" value="F:protein serine/threonine phosphatase activity"/>
    <property type="evidence" value="ECO:0000318"/>
    <property type="project" value="GO_Central"/>
</dbReference>
<evidence type="ECO:0000259" key="14">
    <source>
        <dbReference type="PROSITE" id="PS51746"/>
    </source>
</evidence>
<keyword evidence="5" id="KW-0479">Metal-binding</keyword>
<name>A0A0K9NMX3_ZOSMR</name>
<feature type="domain" description="PPM-type phosphatase" evidence="14">
    <location>
        <begin position="79"/>
        <end position="387"/>
    </location>
</feature>
<evidence type="ECO:0000256" key="1">
    <source>
        <dbReference type="ARBA" id="ARBA00001936"/>
    </source>
</evidence>
<evidence type="ECO:0000256" key="10">
    <source>
        <dbReference type="ARBA" id="ARBA00047761"/>
    </source>
</evidence>
<sequence length="401" mass="43831">MAAILRGVMGESDTSREDCVNTSRLARRRSRSDLRRFGVVSASRMVENDQVKKRQRLWTDGDASVMEEEHVVELDQCPGYGMTSVCGRRKDMEDRVSIKSDFLNRYSHSRIIPGGLHFFGVFDGHGCSHVATKCKDRMHDVVAEEMEVTSGNGKGDSDNLVEWTSVMKKSFSRVDAESIAFGGDGNCKCALRTSNHVGSTAVVAVVSSNYLVVSNCGDSRAVLSRGGVAVPLSSDHKPDRADELKRIQDEGGRVIYWDGARVSGVLAMSRAIGDYLLKPYVTAEPEVSFTERKDMDECLILASDGLWDVVSNSTACEVARMCLRSSSGDAESGPIPEPESVVDNERDSGKDKQGGSEKACVRAAVLLKKLAIARHSADNVSVVVIDLRRTKVRRNSCSRRA</sequence>
<comment type="caution">
    <text evidence="15">The sequence shown here is derived from an EMBL/GenBank/DDBJ whole genome shotgun (WGS) entry which is preliminary data.</text>
</comment>
<dbReference type="Gene3D" id="3.60.40.10">
    <property type="entry name" value="PPM-type phosphatase domain"/>
    <property type="match status" value="1"/>
</dbReference>
<proteinExistence type="inferred from homology"/>
<dbReference type="InterPro" id="IPR036457">
    <property type="entry name" value="PPM-type-like_dom_sf"/>
</dbReference>
<comment type="catalytic activity">
    <reaction evidence="10">
        <text>O-phospho-L-seryl-[protein] + H2O = L-seryl-[protein] + phosphate</text>
        <dbReference type="Rhea" id="RHEA:20629"/>
        <dbReference type="Rhea" id="RHEA-COMP:9863"/>
        <dbReference type="Rhea" id="RHEA-COMP:11604"/>
        <dbReference type="ChEBI" id="CHEBI:15377"/>
        <dbReference type="ChEBI" id="CHEBI:29999"/>
        <dbReference type="ChEBI" id="CHEBI:43474"/>
        <dbReference type="ChEBI" id="CHEBI:83421"/>
        <dbReference type="EC" id="3.1.3.16"/>
    </reaction>
</comment>
<comment type="catalytic activity">
    <reaction evidence="11">
        <text>O-phospho-L-threonyl-[protein] + H2O = L-threonyl-[protein] + phosphate</text>
        <dbReference type="Rhea" id="RHEA:47004"/>
        <dbReference type="Rhea" id="RHEA-COMP:11060"/>
        <dbReference type="Rhea" id="RHEA-COMP:11605"/>
        <dbReference type="ChEBI" id="CHEBI:15377"/>
        <dbReference type="ChEBI" id="CHEBI:30013"/>
        <dbReference type="ChEBI" id="CHEBI:43474"/>
        <dbReference type="ChEBI" id="CHEBI:61977"/>
        <dbReference type="EC" id="3.1.3.16"/>
    </reaction>
</comment>
<dbReference type="EC" id="3.1.3.16" evidence="4"/>
<dbReference type="PROSITE" id="PS01032">
    <property type="entry name" value="PPM_1"/>
    <property type="match status" value="1"/>
</dbReference>